<keyword evidence="2" id="KW-0489">Methyltransferase</keyword>
<gene>
    <name evidence="2" type="ORF">EKM59_01595</name>
</gene>
<dbReference type="SUPFAM" id="SSF53335">
    <property type="entry name" value="S-adenosyl-L-methionine-dependent methyltransferases"/>
    <property type="match status" value="1"/>
</dbReference>
<dbReference type="EMBL" id="RZGR01000003">
    <property type="protein sequence ID" value="RUQ90790.1"/>
    <property type="molecule type" value="Genomic_DNA"/>
</dbReference>
<dbReference type="AlphaFoldDB" id="A0A3S0XUH7"/>
<reference evidence="2 3" key="1">
    <citation type="submission" date="2018-12" db="EMBL/GenBank/DDBJ databases">
        <title>Legionella sp,whole genome shotgun sequence.</title>
        <authorList>
            <person name="Wu H."/>
        </authorList>
    </citation>
    <scope>NUCLEOTIDE SEQUENCE [LARGE SCALE GENOMIC DNA]</scope>
    <source>
        <strain evidence="3">km714</strain>
    </source>
</reference>
<dbReference type="GO" id="GO:0032259">
    <property type="term" value="P:methylation"/>
    <property type="evidence" value="ECO:0007669"/>
    <property type="project" value="UniProtKB-KW"/>
</dbReference>
<dbReference type="CDD" id="cd02440">
    <property type="entry name" value="AdoMet_MTases"/>
    <property type="match status" value="1"/>
</dbReference>
<evidence type="ECO:0000259" key="1">
    <source>
        <dbReference type="Pfam" id="PF08241"/>
    </source>
</evidence>
<organism evidence="2 3">
    <name type="scientific">Legionella septentrionalis</name>
    <dbReference type="NCBI Taxonomy" id="2498109"/>
    <lineage>
        <taxon>Bacteria</taxon>
        <taxon>Pseudomonadati</taxon>
        <taxon>Pseudomonadota</taxon>
        <taxon>Gammaproteobacteria</taxon>
        <taxon>Legionellales</taxon>
        <taxon>Legionellaceae</taxon>
        <taxon>Legionella</taxon>
    </lineage>
</organism>
<dbReference type="InterPro" id="IPR029063">
    <property type="entry name" value="SAM-dependent_MTases_sf"/>
</dbReference>
<evidence type="ECO:0000313" key="2">
    <source>
        <dbReference type="EMBL" id="RUQ90790.1"/>
    </source>
</evidence>
<proteinExistence type="predicted"/>
<dbReference type="Proteomes" id="UP000288012">
    <property type="component" value="Unassembled WGS sequence"/>
</dbReference>
<evidence type="ECO:0000313" key="3">
    <source>
        <dbReference type="Proteomes" id="UP000288012"/>
    </source>
</evidence>
<comment type="caution">
    <text evidence="2">The sequence shown here is derived from an EMBL/GenBank/DDBJ whole genome shotgun (WGS) entry which is preliminary data.</text>
</comment>
<protein>
    <submittedName>
        <fullName evidence="2">Class I SAM-dependent methyltransferase</fullName>
    </submittedName>
</protein>
<dbReference type="Gene3D" id="3.40.50.150">
    <property type="entry name" value="Vaccinia Virus protein VP39"/>
    <property type="match status" value="1"/>
</dbReference>
<name>A0A3S0XUH7_9GAMM</name>
<dbReference type="RefSeq" id="WP_126954729.1">
    <property type="nucleotide sequence ID" value="NZ_RZGR01000003.1"/>
</dbReference>
<dbReference type="OrthoDB" id="5621386at2"/>
<dbReference type="GO" id="GO:0008168">
    <property type="term" value="F:methyltransferase activity"/>
    <property type="evidence" value="ECO:0007669"/>
    <property type="project" value="UniProtKB-KW"/>
</dbReference>
<keyword evidence="2" id="KW-0808">Transferase</keyword>
<feature type="domain" description="Methyltransferase type 11" evidence="1">
    <location>
        <begin position="149"/>
        <end position="229"/>
    </location>
</feature>
<keyword evidence="3" id="KW-1185">Reference proteome</keyword>
<accession>A0A3S0XUH7</accession>
<dbReference type="InterPro" id="IPR013216">
    <property type="entry name" value="Methyltransf_11"/>
</dbReference>
<dbReference type="Pfam" id="PF08241">
    <property type="entry name" value="Methyltransf_11"/>
    <property type="match status" value="1"/>
</dbReference>
<sequence length="308" mass="35002">MPTHLLSHSANPADLKAALQKIRERIKQGGDKKHVSVAVQLQLLDELSQFDFGRFLIQNRGINGYWTNYMLTHPWFGRKTKKNNRGQSFSVLEQFLLDKAPSVLATQERFQIFLRENQKAVRDEAILATIPSGMMGELLYLDYQGVQCIGLIGIDYDSQALSDAKMLAAKQQLLDFVELVESDAWSLPIEAQFDLISSNGLSIYEADDAKVLKLYKEFYRALKPKGKLVTSFLTFPPALTTECEWLMENINDEDLLLQQIIFLDILDAKFQCFRSSAQTEHYLAAAGFKDIAFIYDSARIFPTVIAEK</sequence>